<organism evidence="11 12">
    <name type="scientific">Neisseria lisongii</name>
    <dbReference type="NCBI Taxonomy" id="2912188"/>
    <lineage>
        <taxon>Bacteria</taxon>
        <taxon>Pseudomonadati</taxon>
        <taxon>Pseudomonadota</taxon>
        <taxon>Betaproteobacteria</taxon>
        <taxon>Neisseriales</taxon>
        <taxon>Neisseriaceae</taxon>
        <taxon>Neisseria</taxon>
    </lineage>
</organism>
<accession>A0AAW5ANI0</accession>
<evidence type="ECO:0000256" key="8">
    <source>
        <dbReference type="SAM" id="SignalP"/>
    </source>
</evidence>
<comment type="similarity">
    <text evidence="7">Belongs to the Slam family.</text>
</comment>
<evidence type="ECO:0000256" key="7">
    <source>
        <dbReference type="ARBA" id="ARBA00023609"/>
    </source>
</evidence>
<keyword evidence="4 8" id="KW-0732">Signal</keyword>
<evidence type="ECO:0000256" key="3">
    <source>
        <dbReference type="ARBA" id="ARBA00022692"/>
    </source>
</evidence>
<evidence type="ECO:0000259" key="9">
    <source>
        <dbReference type="Pfam" id="PF04575"/>
    </source>
</evidence>
<dbReference type="PROSITE" id="PS51257">
    <property type="entry name" value="PROKAR_LIPOPROTEIN"/>
    <property type="match status" value="1"/>
</dbReference>
<keyword evidence="11" id="KW-0449">Lipoprotein</keyword>
<dbReference type="InterPro" id="IPR057556">
    <property type="entry name" value="TPR_Slam"/>
</dbReference>
<evidence type="ECO:0000313" key="12">
    <source>
        <dbReference type="Proteomes" id="UP001201397"/>
    </source>
</evidence>
<keyword evidence="6" id="KW-0998">Cell outer membrane</keyword>
<dbReference type="Pfam" id="PF24575">
    <property type="entry name" value="TPR_Slam"/>
    <property type="match status" value="1"/>
</dbReference>
<evidence type="ECO:0000256" key="5">
    <source>
        <dbReference type="ARBA" id="ARBA00023136"/>
    </source>
</evidence>
<keyword evidence="3" id="KW-0812">Transmembrane</keyword>
<evidence type="ECO:0000313" key="11">
    <source>
        <dbReference type="EMBL" id="MCF7529895.1"/>
    </source>
</evidence>
<evidence type="ECO:0000256" key="6">
    <source>
        <dbReference type="ARBA" id="ARBA00023237"/>
    </source>
</evidence>
<feature type="chain" id="PRO_5043576998" evidence="8">
    <location>
        <begin position="25"/>
        <end position="508"/>
    </location>
</feature>
<sequence length="508" mass="58783">MMKNIIYGLWLGLGSCVAADVALAEETAQFERERERADSERLQQNRHFEALSVEADKPKTEWPPVADGKTVSLTREEALAHPDLLNQALASALLQNQLDKVLFLYPIYTKLPLQEQDTLARKWADAVYERSQRRHTQAIRLYRELIAQSNQLFLIRFQLAQALFENKEFEAAEDQFRKLASERQVAENPQLAKVVGEYLQAVRNGQTWNFSGGVTYLQDKNINSAASDFDYTVDRRDAEGNIIGQAKVSSDKPESASGLNFNAGAERQWQWGNGWFHQFQSNVSGKYYWDNKRFNEVTGRVGAGVGYQNITDKVAVTPFVEQSWYAGGSKKSDTVRRFSRSAGVSVEASKWLNHQWQVSGNAEYARQRYQERKHLDGYSSLLSLTAFYLPNARQHWFAGADYLYNKTRDKENAYQRPSVRLGWGQEWGKGFSTRVVLSYGYRRYQAPNFWQSVQKNREFSANVSVWNRALHFWGITPRLTWQYQQTKSNQKFYTHDKNRLFIELNKQF</sequence>
<dbReference type="Proteomes" id="UP001201397">
    <property type="component" value="Unassembled WGS sequence"/>
</dbReference>
<name>A0AAW5ANI0_9NEIS</name>
<dbReference type="Pfam" id="PF04575">
    <property type="entry name" value="SlipAM"/>
    <property type="match status" value="1"/>
</dbReference>
<dbReference type="InterPro" id="IPR007655">
    <property type="entry name" value="Slam_C"/>
</dbReference>
<evidence type="ECO:0000256" key="2">
    <source>
        <dbReference type="ARBA" id="ARBA00022452"/>
    </source>
</evidence>
<dbReference type="InterPro" id="IPR011990">
    <property type="entry name" value="TPR-like_helical_dom_sf"/>
</dbReference>
<evidence type="ECO:0000256" key="4">
    <source>
        <dbReference type="ARBA" id="ARBA00022729"/>
    </source>
</evidence>
<keyword evidence="2" id="KW-1134">Transmembrane beta strand</keyword>
<evidence type="ECO:0000259" key="10">
    <source>
        <dbReference type="Pfam" id="PF24575"/>
    </source>
</evidence>
<comment type="caution">
    <text evidence="11">The sequence shown here is derived from an EMBL/GenBank/DDBJ whole genome shotgun (WGS) entry which is preliminary data.</text>
</comment>
<feature type="signal peptide" evidence="8">
    <location>
        <begin position="1"/>
        <end position="24"/>
    </location>
</feature>
<dbReference type="SUPFAM" id="SSF48452">
    <property type="entry name" value="TPR-like"/>
    <property type="match status" value="1"/>
</dbReference>
<reference evidence="11" key="1">
    <citation type="submission" date="2022-01" db="EMBL/GenBank/DDBJ databases">
        <title>Neisseria sp. ZJ104.</title>
        <authorList>
            <person name="Yang C."/>
        </authorList>
    </citation>
    <scope>NUCLEOTIDE SEQUENCE</scope>
    <source>
        <strain evidence="11">ZJ104</strain>
    </source>
</reference>
<dbReference type="EMBL" id="JAKKDL010000006">
    <property type="protein sequence ID" value="MCF7529895.1"/>
    <property type="molecule type" value="Genomic_DNA"/>
</dbReference>
<evidence type="ECO:0000256" key="1">
    <source>
        <dbReference type="ARBA" id="ARBA00004571"/>
    </source>
</evidence>
<keyword evidence="5" id="KW-0472">Membrane</keyword>
<dbReference type="AlphaFoldDB" id="A0AAW5ANI0"/>
<feature type="domain" description="Surface lipoprotein assembly modifier N-terminal TPR repeats region" evidence="10">
    <location>
        <begin position="72"/>
        <end position="176"/>
    </location>
</feature>
<dbReference type="RefSeq" id="WP_237092824.1">
    <property type="nucleotide sequence ID" value="NZ_JAKKDL010000006.1"/>
</dbReference>
<feature type="domain" description="Surface lipoprotein assembly modifier C-terminal" evidence="9">
    <location>
        <begin position="208"/>
        <end position="508"/>
    </location>
</feature>
<dbReference type="GO" id="GO:0009279">
    <property type="term" value="C:cell outer membrane"/>
    <property type="evidence" value="ECO:0007669"/>
    <property type="project" value="UniProtKB-SubCell"/>
</dbReference>
<proteinExistence type="inferred from homology"/>
<protein>
    <submittedName>
        <fullName evidence="11">Surface lipoprotein assembly modifier</fullName>
    </submittedName>
</protein>
<comment type="subcellular location">
    <subcellularLocation>
        <location evidence="1">Cell outer membrane</location>
        <topology evidence="1">Multi-pass membrane protein</topology>
    </subcellularLocation>
</comment>
<gene>
    <name evidence="11" type="ORF">L4H06_06620</name>
</gene>
<dbReference type="Gene3D" id="1.25.40.10">
    <property type="entry name" value="Tetratricopeptide repeat domain"/>
    <property type="match status" value="1"/>
</dbReference>